<gene>
    <name evidence="1" type="ORF">PsorP6_000808</name>
</gene>
<proteinExistence type="predicted"/>
<evidence type="ECO:0000313" key="2">
    <source>
        <dbReference type="Proteomes" id="UP001163321"/>
    </source>
</evidence>
<protein>
    <submittedName>
        <fullName evidence="1">Uncharacterized protein</fullName>
    </submittedName>
</protein>
<keyword evidence="2" id="KW-1185">Reference proteome</keyword>
<dbReference type="Proteomes" id="UP001163321">
    <property type="component" value="Chromosome 1"/>
</dbReference>
<reference evidence="1 2" key="1">
    <citation type="journal article" date="2022" name="bioRxiv">
        <title>The genome of the oomycete Peronosclerospora sorghi, a cosmopolitan pathogen of maize and sorghum, is inflated with dispersed pseudogenes.</title>
        <authorList>
            <person name="Fletcher K."/>
            <person name="Martin F."/>
            <person name="Isakeit T."/>
            <person name="Cavanaugh K."/>
            <person name="Magill C."/>
            <person name="Michelmore R."/>
        </authorList>
    </citation>
    <scope>NUCLEOTIDE SEQUENCE [LARGE SCALE GENOMIC DNA]</scope>
    <source>
        <strain evidence="1">P6</strain>
    </source>
</reference>
<name>A0ACC0WU73_9STRA</name>
<sequence>MTNESMAPKTSLSVDLIQEKSSPLDENAPVRTPTSPSPLTTSLGGRVRKTTQVFTFTPIKSDEADEFSPPAGKGVKIRDIEYVRHNIEALGKTQSEIIKQLYSIMFGRRFQQKNCGEKRAAIAAKKAKQKATKRVKAAKKAAGEPAKKKRKTMKKGKRASEDEDDRAVTESEGEEESSDDSEEGKQKYSKRNTTSRSKRLYVEESESEDDGKEKDTKTEHVEKSETLVPAIPDDAVEEELDSGTRALDGDVCSKIRDIIANGNAEELTVKKIVQELSHQLGRDMSAQKRAIKEFITNDTTKVDPLTS</sequence>
<evidence type="ECO:0000313" key="1">
    <source>
        <dbReference type="EMBL" id="KAI9921643.1"/>
    </source>
</evidence>
<organism evidence="1 2">
    <name type="scientific">Peronosclerospora sorghi</name>
    <dbReference type="NCBI Taxonomy" id="230839"/>
    <lineage>
        <taxon>Eukaryota</taxon>
        <taxon>Sar</taxon>
        <taxon>Stramenopiles</taxon>
        <taxon>Oomycota</taxon>
        <taxon>Peronosporomycetes</taxon>
        <taxon>Peronosporales</taxon>
        <taxon>Peronosporaceae</taxon>
        <taxon>Peronosclerospora</taxon>
    </lineage>
</organism>
<accession>A0ACC0WU73</accession>
<comment type="caution">
    <text evidence="1">The sequence shown here is derived from an EMBL/GenBank/DDBJ whole genome shotgun (WGS) entry which is preliminary data.</text>
</comment>
<dbReference type="EMBL" id="CM047580">
    <property type="protein sequence ID" value="KAI9921643.1"/>
    <property type="molecule type" value="Genomic_DNA"/>
</dbReference>